<proteinExistence type="predicted"/>
<protein>
    <submittedName>
        <fullName evidence="2">Uncharacterized protein</fullName>
    </submittedName>
</protein>
<feature type="non-terminal residue" evidence="2">
    <location>
        <position position="74"/>
    </location>
</feature>
<name>A0A1A8FCF6_9TELE</name>
<organism evidence="2">
    <name type="scientific">Nothobranchius korthausae</name>
    <dbReference type="NCBI Taxonomy" id="1143690"/>
    <lineage>
        <taxon>Eukaryota</taxon>
        <taxon>Metazoa</taxon>
        <taxon>Chordata</taxon>
        <taxon>Craniata</taxon>
        <taxon>Vertebrata</taxon>
        <taxon>Euteleostomi</taxon>
        <taxon>Actinopterygii</taxon>
        <taxon>Neopterygii</taxon>
        <taxon>Teleostei</taxon>
        <taxon>Neoteleostei</taxon>
        <taxon>Acanthomorphata</taxon>
        <taxon>Ovalentaria</taxon>
        <taxon>Atherinomorphae</taxon>
        <taxon>Cyprinodontiformes</taxon>
        <taxon>Nothobranchiidae</taxon>
        <taxon>Nothobranchius</taxon>
    </lineage>
</organism>
<feature type="region of interest" description="Disordered" evidence="1">
    <location>
        <begin position="1"/>
        <end position="20"/>
    </location>
</feature>
<gene>
    <name evidence="2" type="primary">Nfu_g_1_002825</name>
</gene>
<sequence length="74" mass="7523">QETPDENRSRIAAGGCGVSSASPGKGCGLSCVSYQTQLQKCQTSLSARSGFRGATPCYGDSWPPGKGLRSGAVV</sequence>
<dbReference type="AlphaFoldDB" id="A0A1A8FCF6"/>
<dbReference type="EMBL" id="HAEB01010508">
    <property type="protein sequence ID" value="SBQ57035.1"/>
    <property type="molecule type" value="Transcribed_RNA"/>
</dbReference>
<evidence type="ECO:0000256" key="1">
    <source>
        <dbReference type="SAM" id="MobiDB-lite"/>
    </source>
</evidence>
<evidence type="ECO:0000313" key="2">
    <source>
        <dbReference type="EMBL" id="SBQ57035.1"/>
    </source>
</evidence>
<reference evidence="2" key="1">
    <citation type="submission" date="2016-05" db="EMBL/GenBank/DDBJ databases">
        <authorList>
            <person name="Lavstsen T."/>
            <person name="Jespersen J.S."/>
        </authorList>
    </citation>
    <scope>NUCLEOTIDE SEQUENCE</scope>
    <source>
        <tissue evidence="2">Brain</tissue>
    </source>
</reference>
<feature type="non-terminal residue" evidence="2">
    <location>
        <position position="1"/>
    </location>
</feature>
<accession>A0A1A8FCF6</accession>
<reference evidence="2" key="2">
    <citation type="submission" date="2016-06" db="EMBL/GenBank/DDBJ databases">
        <title>The genome of a short-lived fish provides insights into sex chromosome evolution and the genetic control of aging.</title>
        <authorList>
            <person name="Reichwald K."/>
            <person name="Felder M."/>
            <person name="Petzold A."/>
            <person name="Koch P."/>
            <person name="Groth M."/>
            <person name="Platzer M."/>
        </authorList>
    </citation>
    <scope>NUCLEOTIDE SEQUENCE</scope>
    <source>
        <tissue evidence="2">Brain</tissue>
    </source>
</reference>